<feature type="domain" description="ATP-grasp" evidence="2">
    <location>
        <begin position="94"/>
        <end position="303"/>
    </location>
</feature>
<dbReference type="PANTHER" id="PTHR39217">
    <property type="match status" value="1"/>
</dbReference>
<gene>
    <name evidence="3" type="ORF">HIR71_12885</name>
</gene>
<dbReference type="GO" id="GO:0005524">
    <property type="term" value="F:ATP binding"/>
    <property type="evidence" value="ECO:0007669"/>
    <property type="project" value="UniProtKB-UniRule"/>
</dbReference>
<name>A0A7Y0QIP2_CELFI</name>
<keyword evidence="1" id="KW-0547">Nucleotide-binding</keyword>
<evidence type="ECO:0000313" key="3">
    <source>
        <dbReference type="EMBL" id="NMR21104.1"/>
    </source>
</evidence>
<comment type="caution">
    <text evidence="3">The sequence shown here is derived from an EMBL/GenBank/DDBJ whole genome shotgun (WGS) entry which is preliminary data.</text>
</comment>
<dbReference type="RefSeq" id="WP_169325481.1">
    <property type="nucleotide sequence ID" value="NZ_JABCJJ010000023.1"/>
</dbReference>
<proteinExistence type="predicted"/>
<dbReference type="PROSITE" id="PS50975">
    <property type="entry name" value="ATP_GRASP"/>
    <property type="match status" value="1"/>
</dbReference>
<dbReference type="EMBL" id="JABCJJ010000023">
    <property type="protein sequence ID" value="NMR21104.1"/>
    <property type="molecule type" value="Genomic_DNA"/>
</dbReference>
<keyword evidence="4" id="KW-1185">Reference proteome</keyword>
<accession>A0A7Y0QIP2</accession>
<dbReference type="AlphaFoldDB" id="A0A7Y0QIP2"/>
<dbReference type="SUPFAM" id="SSF56059">
    <property type="entry name" value="Glutathione synthetase ATP-binding domain-like"/>
    <property type="match status" value="1"/>
</dbReference>
<dbReference type="PANTHER" id="PTHR39217:SF1">
    <property type="entry name" value="GLUTATHIONE SYNTHETASE"/>
    <property type="match status" value="1"/>
</dbReference>
<evidence type="ECO:0000313" key="4">
    <source>
        <dbReference type="Proteomes" id="UP000562124"/>
    </source>
</evidence>
<dbReference type="GO" id="GO:0046872">
    <property type="term" value="F:metal ion binding"/>
    <property type="evidence" value="ECO:0007669"/>
    <property type="project" value="InterPro"/>
</dbReference>
<reference evidence="3 4" key="1">
    <citation type="submission" date="2020-04" db="EMBL/GenBank/DDBJ databases">
        <title>Sequencing and Assembly of C. fimi.</title>
        <authorList>
            <person name="Ramsey A.R."/>
        </authorList>
    </citation>
    <scope>NUCLEOTIDE SEQUENCE [LARGE SCALE GENOMIC DNA]</scope>
    <source>
        <strain evidence="3 4">SB</strain>
    </source>
</reference>
<evidence type="ECO:0000259" key="2">
    <source>
        <dbReference type="PROSITE" id="PS50975"/>
    </source>
</evidence>
<organism evidence="3 4">
    <name type="scientific">Cellulomonas fimi</name>
    <dbReference type="NCBI Taxonomy" id="1708"/>
    <lineage>
        <taxon>Bacteria</taxon>
        <taxon>Bacillati</taxon>
        <taxon>Actinomycetota</taxon>
        <taxon>Actinomycetes</taxon>
        <taxon>Micrococcales</taxon>
        <taxon>Cellulomonadaceae</taxon>
        <taxon>Cellulomonas</taxon>
    </lineage>
</organism>
<protein>
    <recommendedName>
        <fullName evidence="2">ATP-grasp domain-containing protein</fullName>
    </recommendedName>
</protein>
<dbReference type="Proteomes" id="UP000562124">
    <property type="component" value="Unassembled WGS sequence"/>
</dbReference>
<evidence type="ECO:0000256" key="1">
    <source>
        <dbReference type="PROSITE-ProRule" id="PRU00409"/>
    </source>
</evidence>
<dbReference type="InterPro" id="IPR011761">
    <property type="entry name" value="ATP-grasp"/>
</dbReference>
<dbReference type="InterPro" id="IPR053191">
    <property type="entry name" value="DcsG_Biosynth_Enzyme"/>
</dbReference>
<keyword evidence="1" id="KW-0067">ATP-binding</keyword>
<sequence>MTPPRVALATCSAFPEMEADEAPLIPALGERGVEAVPAVWDDPEVDWSAFDLVVVRSTWDYTPRHEEFLAWASGVPRLANPAEVLAWNTDKSYLRDLEQAGLPVVPTIWLDPARNLTSRAVHTRFPASGEFVVKPTVSAGAQDTGRYQSNEAHQRGMAIVHARDLLRAGRHVMVQPYLERVDTVGETALVYLDGKFSHAVRKGALLQGPYRGVEGLFKPEDMTAREATPQERALADRIMAAVPSVVPGAADRPLLYARVDLLPDADGNPMLLELELTEPSLFLGLDDGALDRAADAIAARVAFA</sequence>